<dbReference type="GO" id="GO:0071203">
    <property type="term" value="C:WASH complex"/>
    <property type="evidence" value="ECO:0007669"/>
    <property type="project" value="InterPro"/>
</dbReference>
<dbReference type="PANTHER" id="PTHR13015:SF0">
    <property type="entry name" value="WASH COMPLEX SUBUNIT 3"/>
    <property type="match status" value="1"/>
</dbReference>
<dbReference type="InterPro" id="IPR019309">
    <property type="entry name" value="WASHC3"/>
</dbReference>
<dbReference type="GeneID" id="20244544"/>
<dbReference type="AlphaFoldDB" id="V3ZY91"/>
<dbReference type="Proteomes" id="UP000030746">
    <property type="component" value="Unassembled WGS sequence"/>
</dbReference>
<feature type="compositionally biased region" description="Low complexity" evidence="2">
    <location>
        <begin position="86"/>
        <end position="97"/>
    </location>
</feature>
<name>V3ZY91_LOTGI</name>
<evidence type="ECO:0000313" key="4">
    <source>
        <dbReference type="Proteomes" id="UP000030746"/>
    </source>
</evidence>
<feature type="region of interest" description="Disordered" evidence="2">
    <location>
        <begin position="81"/>
        <end position="125"/>
    </location>
</feature>
<gene>
    <name evidence="3" type="ORF">LOTGIDRAFT_183391</name>
</gene>
<organism evidence="3 4">
    <name type="scientific">Lottia gigantea</name>
    <name type="common">Giant owl limpet</name>
    <dbReference type="NCBI Taxonomy" id="225164"/>
    <lineage>
        <taxon>Eukaryota</taxon>
        <taxon>Metazoa</taxon>
        <taxon>Spiralia</taxon>
        <taxon>Lophotrochozoa</taxon>
        <taxon>Mollusca</taxon>
        <taxon>Gastropoda</taxon>
        <taxon>Patellogastropoda</taxon>
        <taxon>Lottioidea</taxon>
        <taxon>Lottiidae</taxon>
        <taxon>Lottia</taxon>
    </lineage>
</organism>
<proteinExistence type="inferred from homology"/>
<dbReference type="OrthoDB" id="268027at2759"/>
<dbReference type="KEGG" id="lgi:LOTGIDRAFT_183391"/>
<dbReference type="OMA" id="GCETKFV"/>
<dbReference type="EMBL" id="KB202619">
    <property type="protein sequence ID" value="ESO89342.1"/>
    <property type="molecule type" value="Genomic_DNA"/>
</dbReference>
<comment type="similarity">
    <text evidence="1">Belongs to the CCDC53 family.</text>
</comment>
<evidence type="ECO:0000313" key="3">
    <source>
        <dbReference type="EMBL" id="ESO89342.1"/>
    </source>
</evidence>
<sequence>MDADGLPIVGPGVDYTKVEAIQQKRSIAFINHFITHTARFLNRFSCVCDEKLENLAGKIQRLEVSLTILEAKLSSIPGLENVTVEPSSTSTAAATPAPAKPVSNGPVSTSEPSATSQPPVANGPTAVAIETPQEPVDTTPKMTNSQDPRYSKFFKMLQVGVPVPAVKMKMSAEGFNPDIIDKPDDPVADSGGGKVSANNQASDSDFSDNDNDDSDSDSVSSFSD</sequence>
<feature type="region of interest" description="Disordered" evidence="2">
    <location>
        <begin position="177"/>
        <end position="224"/>
    </location>
</feature>
<evidence type="ECO:0000256" key="1">
    <source>
        <dbReference type="ARBA" id="ARBA00006290"/>
    </source>
</evidence>
<dbReference type="Pfam" id="PF10152">
    <property type="entry name" value="CCDC53"/>
    <property type="match status" value="1"/>
</dbReference>
<dbReference type="CTD" id="20244544"/>
<dbReference type="GO" id="GO:0006887">
    <property type="term" value="P:exocytosis"/>
    <property type="evidence" value="ECO:0007669"/>
    <property type="project" value="TreeGrafter"/>
</dbReference>
<dbReference type="STRING" id="225164.V3ZY91"/>
<feature type="compositionally biased region" description="Acidic residues" evidence="2">
    <location>
        <begin position="205"/>
        <end position="216"/>
    </location>
</feature>
<accession>V3ZY91</accession>
<reference evidence="3 4" key="1">
    <citation type="journal article" date="2013" name="Nature">
        <title>Insights into bilaterian evolution from three spiralian genomes.</title>
        <authorList>
            <person name="Simakov O."/>
            <person name="Marletaz F."/>
            <person name="Cho S.J."/>
            <person name="Edsinger-Gonzales E."/>
            <person name="Havlak P."/>
            <person name="Hellsten U."/>
            <person name="Kuo D.H."/>
            <person name="Larsson T."/>
            <person name="Lv J."/>
            <person name="Arendt D."/>
            <person name="Savage R."/>
            <person name="Osoegawa K."/>
            <person name="de Jong P."/>
            <person name="Grimwood J."/>
            <person name="Chapman J.A."/>
            <person name="Shapiro H."/>
            <person name="Aerts A."/>
            <person name="Otillar R.P."/>
            <person name="Terry A.Y."/>
            <person name="Boore J.L."/>
            <person name="Grigoriev I.V."/>
            <person name="Lindberg D.R."/>
            <person name="Seaver E.C."/>
            <person name="Weisblat D.A."/>
            <person name="Putnam N.H."/>
            <person name="Rokhsar D.S."/>
        </authorList>
    </citation>
    <scope>NUCLEOTIDE SEQUENCE [LARGE SCALE GENOMIC DNA]</scope>
</reference>
<keyword evidence="4" id="KW-1185">Reference proteome</keyword>
<dbReference type="RefSeq" id="XP_009060370.1">
    <property type="nucleotide sequence ID" value="XM_009062122.1"/>
</dbReference>
<evidence type="ECO:0008006" key="5">
    <source>
        <dbReference type="Google" id="ProtNLM"/>
    </source>
</evidence>
<dbReference type="Gene3D" id="1.20.5.110">
    <property type="match status" value="1"/>
</dbReference>
<feature type="compositionally biased region" description="Polar residues" evidence="2">
    <location>
        <begin position="105"/>
        <end position="119"/>
    </location>
</feature>
<evidence type="ECO:0000256" key="2">
    <source>
        <dbReference type="SAM" id="MobiDB-lite"/>
    </source>
</evidence>
<dbReference type="HOGENOM" id="CLU_117940_0_0_1"/>
<protein>
    <recommendedName>
        <fullName evidence="5">WASH complex subunit 3</fullName>
    </recommendedName>
</protein>
<dbReference type="GO" id="GO:0030041">
    <property type="term" value="P:actin filament polymerization"/>
    <property type="evidence" value="ECO:0007669"/>
    <property type="project" value="TreeGrafter"/>
</dbReference>
<dbReference type="PANTHER" id="PTHR13015">
    <property type="entry name" value="PROTEIN AD-016-RELATED"/>
    <property type="match status" value="1"/>
</dbReference>